<reference evidence="3" key="3">
    <citation type="submission" date="2025-08" db="UniProtKB">
        <authorList>
            <consortium name="RefSeq"/>
        </authorList>
    </citation>
    <scope>IDENTIFICATION</scope>
    <source>
        <strain evidence="3">CBS 342.82</strain>
    </source>
</reference>
<evidence type="ECO:0000259" key="1">
    <source>
        <dbReference type="Pfam" id="PF01323"/>
    </source>
</evidence>
<reference evidence="3" key="2">
    <citation type="submission" date="2020-04" db="EMBL/GenBank/DDBJ databases">
        <authorList>
            <consortium name="NCBI Genome Project"/>
        </authorList>
    </citation>
    <scope>NUCLEOTIDE SEQUENCE</scope>
    <source>
        <strain evidence="3">CBS 342.82</strain>
    </source>
</reference>
<proteinExistence type="predicted"/>
<dbReference type="InterPro" id="IPR036249">
    <property type="entry name" value="Thioredoxin-like_sf"/>
</dbReference>
<dbReference type="Pfam" id="PF01323">
    <property type="entry name" value="DSBA"/>
    <property type="match status" value="1"/>
</dbReference>
<reference evidence="3" key="1">
    <citation type="submission" date="2020-01" db="EMBL/GenBank/DDBJ databases">
        <authorList>
            <consortium name="DOE Joint Genome Institute"/>
            <person name="Haridas S."/>
            <person name="Albert R."/>
            <person name="Binder M."/>
            <person name="Bloem J."/>
            <person name="Labutti K."/>
            <person name="Salamov A."/>
            <person name="Andreopoulos B."/>
            <person name="Baker S.E."/>
            <person name="Barry K."/>
            <person name="Bills G."/>
            <person name="Bluhm B.H."/>
            <person name="Cannon C."/>
            <person name="Castanera R."/>
            <person name="Culley D.E."/>
            <person name="Daum C."/>
            <person name="Ezra D."/>
            <person name="Gonzalez J.B."/>
            <person name="Henrissat B."/>
            <person name="Kuo A."/>
            <person name="Liang C."/>
            <person name="Lipzen A."/>
            <person name="Lutzoni F."/>
            <person name="Magnuson J."/>
            <person name="Mondo S."/>
            <person name="Nolan M."/>
            <person name="Ohm R."/>
            <person name="Pangilinan J."/>
            <person name="Park H.-J."/>
            <person name="Ramirez L."/>
            <person name="Alfaro M."/>
            <person name="Sun H."/>
            <person name="Tritt A."/>
            <person name="Yoshinaga Y."/>
            <person name="Zwiers L.-H."/>
            <person name="Turgeon B.G."/>
            <person name="Goodwin S.B."/>
            <person name="Spatafora J.W."/>
            <person name="Crous P.W."/>
            <person name="Grigoriev I.V."/>
        </authorList>
    </citation>
    <scope>NUCLEOTIDE SEQUENCE</scope>
    <source>
        <strain evidence="3">CBS 342.82</strain>
    </source>
</reference>
<evidence type="ECO:0000313" key="2">
    <source>
        <dbReference type="Proteomes" id="UP000504637"/>
    </source>
</evidence>
<dbReference type="GO" id="GO:0016491">
    <property type="term" value="F:oxidoreductase activity"/>
    <property type="evidence" value="ECO:0007669"/>
    <property type="project" value="InterPro"/>
</dbReference>
<dbReference type="SUPFAM" id="SSF52833">
    <property type="entry name" value="Thioredoxin-like"/>
    <property type="match status" value="1"/>
</dbReference>
<feature type="domain" description="DSBA-like thioredoxin" evidence="1">
    <location>
        <begin position="6"/>
        <end position="205"/>
    </location>
</feature>
<sequence>MVVLNINSYFDTICPWCYIGEKNLDRAIETYRRTYPGGSKDEFKFTYKPFYLDRDAPTPGTPMRERITQKNGDMASGIITRLERTGRGCGINFTFQGRIGNTRDSHRLVRFVQREANSEPRRVVENLFHDLFEGSSDISSRQDLARAAVAAGLDGDEVAAFLETDEEGPEADELAAQARLDGVRHVPTFEINGFRVEGADDPSEFFEILVKAREAASHAA</sequence>
<organism evidence="3">
    <name type="scientific">Dissoconium aciculare CBS 342.82</name>
    <dbReference type="NCBI Taxonomy" id="1314786"/>
    <lineage>
        <taxon>Eukaryota</taxon>
        <taxon>Fungi</taxon>
        <taxon>Dikarya</taxon>
        <taxon>Ascomycota</taxon>
        <taxon>Pezizomycotina</taxon>
        <taxon>Dothideomycetes</taxon>
        <taxon>Dothideomycetidae</taxon>
        <taxon>Mycosphaerellales</taxon>
        <taxon>Dissoconiaceae</taxon>
        <taxon>Dissoconium</taxon>
    </lineage>
</organism>
<dbReference type="Proteomes" id="UP000504637">
    <property type="component" value="Unplaced"/>
</dbReference>
<dbReference type="RefSeq" id="XP_033457087.1">
    <property type="nucleotide sequence ID" value="XM_033607886.1"/>
</dbReference>
<dbReference type="InterPro" id="IPR001853">
    <property type="entry name" value="DSBA-like_thioredoxin_dom"/>
</dbReference>
<evidence type="ECO:0000313" key="3">
    <source>
        <dbReference type="RefSeq" id="XP_033457087.1"/>
    </source>
</evidence>
<dbReference type="OrthoDB" id="1930760at2759"/>
<dbReference type="PANTHER" id="PTHR13887">
    <property type="entry name" value="GLUTATHIONE S-TRANSFERASE KAPPA"/>
    <property type="match status" value="1"/>
</dbReference>
<keyword evidence="2" id="KW-1185">Reference proteome</keyword>
<name>A0A6J3LWA8_9PEZI</name>
<dbReference type="CDD" id="cd03024">
    <property type="entry name" value="DsbA_FrnE"/>
    <property type="match status" value="1"/>
</dbReference>
<dbReference type="Gene3D" id="3.40.30.10">
    <property type="entry name" value="Glutaredoxin"/>
    <property type="match status" value="1"/>
</dbReference>
<dbReference type="GeneID" id="54365685"/>
<protein>
    <submittedName>
        <fullName evidence="3">DSBA oxidoreductase</fullName>
    </submittedName>
</protein>
<gene>
    <name evidence="3" type="ORF">K489DRAFT_412076</name>
</gene>
<dbReference type="PANTHER" id="PTHR13887:SF41">
    <property type="entry name" value="THIOREDOXIN SUPERFAMILY PROTEIN"/>
    <property type="match status" value="1"/>
</dbReference>
<accession>A0A6J3LWA8</accession>
<dbReference type="AlphaFoldDB" id="A0A6J3LWA8"/>